<dbReference type="InterPro" id="IPR009057">
    <property type="entry name" value="Homeodomain-like_sf"/>
</dbReference>
<name>A0A344L137_9PSEU</name>
<dbReference type="GO" id="GO:0003700">
    <property type="term" value="F:DNA-binding transcription factor activity"/>
    <property type="evidence" value="ECO:0007669"/>
    <property type="project" value="TreeGrafter"/>
</dbReference>
<keyword evidence="7" id="KW-1185">Reference proteome</keyword>
<dbReference type="EMBL" id="CP015163">
    <property type="protein sequence ID" value="AXB41761.1"/>
    <property type="molecule type" value="Genomic_DNA"/>
</dbReference>
<dbReference type="Gene3D" id="1.10.357.10">
    <property type="entry name" value="Tetracycline Repressor, domain 2"/>
    <property type="match status" value="1"/>
</dbReference>
<evidence type="ECO:0000313" key="6">
    <source>
        <dbReference type="EMBL" id="AXB41761.1"/>
    </source>
</evidence>
<reference evidence="6 7" key="1">
    <citation type="submission" date="2016-04" db="EMBL/GenBank/DDBJ databases">
        <title>Complete genome sequence and analysis of deep-sea sediment isolate, Amycolatopsis sp. WP1.</title>
        <authorList>
            <person name="Wang H."/>
            <person name="Chen S."/>
            <person name="Wu Q."/>
        </authorList>
    </citation>
    <scope>NUCLEOTIDE SEQUENCE [LARGE SCALE GENOMIC DNA]</scope>
    <source>
        <strain evidence="6 7">WP1</strain>
    </source>
</reference>
<dbReference type="KEGG" id="aab:A4R43_03845"/>
<dbReference type="SUPFAM" id="SSF46689">
    <property type="entry name" value="Homeodomain-like"/>
    <property type="match status" value="1"/>
</dbReference>
<evidence type="ECO:0000256" key="4">
    <source>
        <dbReference type="PROSITE-ProRule" id="PRU00335"/>
    </source>
</evidence>
<evidence type="ECO:0000313" key="7">
    <source>
        <dbReference type="Proteomes" id="UP000250434"/>
    </source>
</evidence>
<dbReference type="PANTHER" id="PTHR30055">
    <property type="entry name" value="HTH-TYPE TRANSCRIPTIONAL REGULATOR RUTR"/>
    <property type="match status" value="1"/>
</dbReference>
<evidence type="ECO:0000256" key="2">
    <source>
        <dbReference type="ARBA" id="ARBA00023125"/>
    </source>
</evidence>
<feature type="domain" description="HTH tetR-type" evidence="5">
    <location>
        <begin position="18"/>
        <end position="78"/>
    </location>
</feature>
<sequence>MPLRYAGAMTTLRERKKQQTRDALIGTALELFTSRGFATVTLDELCDTVGVSKRTFFRTFGSKEEVALAPSEDLWNAFLARLRVADPGDGTVMDLLRATLLDTLGEMTGDDWAHRVLLGRRLAADTPSVQARGLYFCECTSRTALEILHTRLALDDPADPRLRLAMDMLVSAFHLAQEAWAEEPGTPSRAAFAGHLNRVFDLLPESFTLTASRR</sequence>
<dbReference type="Proteomes" id="UP000250434">
    <property type="component" value="Chromosome"/>
</dbReference>
<evidence type="ECO:0000259" key="5">
    <source>
        <dbReference type="PROSITE" id="PS50977"/>
    </source>
</evidence>
<dbReference type="InterPro" id="IPR050109">
    <property type="entry name" value="HTH-type_TetR-like_transc_reg"/>
</dbReference>
<dbReference type="InterPro" id="IPR001647">
    <property type="entry name" value="HTH_TetR"/>
</dbReference>
<keyword evidence="3" id="KW-0804">Transcription</keyword>
<protein>
    <submittedName>
        <fullName evidence="6">TetR family transcriptional regulator</fullName>
    </submittedName>
</protein>
<proteinExistence type="predicted"/>
<organism evidence="6 7">
    <name type="scientific">Amycolatopsis albispora</name>
    <dbReference type="NCBI Taxonomy" id="1804986"/>
    <lineage>
        <taxon>Bacteria</taxon>
        <taxon>Bacillati</taxon>
        <taxon>Actinomycetota</taxon>
        <taxon>Actinomycetes</taxon>
        <taxon>Pseudonocardiales</taxon>
        <taxon>Pseudonocardiaceae</taxon>
        <taxon>Amycolatopsis</taxon>
    </lineage>
</organism>
<dbReference type="PRINTS" id="PR00455">
    <property type="entry name" value="HTHTETR"/>
</dbReference>
<gene>
    <name evidence="6" type="ORF">A4R43_03845</name>
</gene>
<dbReference type="GO" id="GO:0000976">
    <property type="term" value="F:transcription cis-regulatory region binding"/>
    <property type="evidence" value="ECO:0007669"/>
    <property type="project" value="TreeGrafter"/>
</dbReference>
<accession>A0A344L137</accession>
<evidence type="ECO:0000256" key="1">
    <source>
        <dbReference type="ARBA" id="ARBA00023015"/>
    </source>
</evidence>
<dbReference type="PANTHER" id="PTHR30055:SF238">
    <property type="entry name" value="MYCOFACTOCIN BIOSYNTHESIS TRANSCRIPTIONAL REGULATOR MFTR-RELATED"/>
    <property type="match status" value="1"/>
</dbReference>
<dbReference type="Pfam" id="PF00440">
    <property type="entry name" value="TetR_N"/>
    <property type="match status" value="1"/>
</dbReference>
<dbReference type="PROSITE" id="PS50977">
    <property type="entry name" value="HTH_TETR_2"/>
    <property type="match status" value="1"/>
</dbReference>
<keyword evidence="1" id="KW-0805">Transcription regulation</keyword>
<feature type="DNA-binding region" description="H-T-H motif" evidence="4">
    <location>
        <begin position="41"/>
        <end position="60"/>
    </location>
</feature>
<dbReference type="AlphaFoldDB" id="A0A344L137"/>
<evidence type="ECO:0000256" key="3">
    <source>
        <dbReference type="ARBA" id="ARBA00023163"/>
    </source>
</evidence>
<keyword evidence="2 4" id="KW-0238">DNA-binding</keyword>